<feature type="domain" description="Death" evidence="1">
    <location>
        <begin position="198"/>
        <end position="256"/>
    </location>
</feature>
<dbReference type="Gene3D" id="1.10.533.10">
    <property type="entry name" value="Death Domain, Fas"/>
    <property type="match status" value="2"/>
</dbReference>
<organism evidence="2 3">
    <name type="scientific">Mytilus coruscus</name>
    <name type="common">Sea mussel</name>
    <dbReference type="NCBI Taxonomy" id="42192"/>
    <lineage>
        <taxon>Eukaryota</taxon>
        <taxon>Metazoa</taxon>
        <taxon>Spiralia</taxon>
        <taxon>Lophotrochozoa</taxon>
        <taxon>Mollusca</taxon>
        <taxon>Bivalvia</taxon>
        <taxon>Autobranchia</taxon>
        <taxon>Pteriomorphia</taxon>
        <taxon>Mytilida</taxon>
        <taxon>Mytiloidea</taxon>
        <taxon>Mytilidae</taxon>
        <taxon>Mytilinae</taxon>
        <taxon>Mytilus</taxon>
    </lineage>
</organism>
<accession>A0A6J8CW24</accession>
<reference evidence="2 3" key="1">
    <citation type="submission" date="2020-06" db="EMBL/GenBank/DDBJ databases">
        <authorList>
            <person name="Li R."/>
            <person name="Bekaert M."/>
        </authorList>
    </citation>
    <scope>NUCLEOTIDE SEQUENCE [LARGE SCALE GENOMIC DNA]</scope>
    <source>
        <strain evidence="3">wild</strain>
    </source>
</reference>
<dbReference type="CDD" id="cd01670">
    <property type="entry name" value="Death"/>
    <property type="match status" value="1"/>
</dbReference>
<gene>
    <name evidence="2" type="ORF">MCOR_33862</name>
</gene>
<dbReference type="EMBL" id="CACVKT020006043">
    <property type="protein sequence ID" value="CAC5399617.1"/>
    <property type="molecule type" value="Genomic_DNA"/>
</dbReference>
<evidence type="ECO:0000313" key="2">
    <source>
        <dbReference type="EMBL" id="CAC5399617.1"/>
    </source>
</evidence>
<evidence type="ECO:0000259" key="1">
    <source>
        <dbReference type="PROSITE" id="PS50017"/>
    </source>
</evidence>
<dbReference type="OrthoDB" id="6145261at2759"/>
<dbReference type="PROSITE" id="PS50017">
    <property type="entry name" value="DEATH_DOMAIN"/>
    <property type="match status" value="1"/>
</dbReference>
<sequence>MSEELTLMQIFQLLKDHFEDYANISDTQTDKFIQRRKKGVRESRNLKCNSCPTCSKFFQFMDRATSPIIFTNGKGDTFSQISCNDVKSTSNVPVFLDFQDKIDKDDSLMLSLIRENADMKIKLQEINQHLKGISKSIEDNEEGNFALNRIDRILSKVIRTHKRSEILCDKLCEGLENVESTKSLNTLPSELKDFCNRIKQSVGQEYRQLGSLLGLEPDFLKRIEEDYSEADECLEPIILEWCRREENPSLDQLVTACHTVNPDILKCKPLQRSLKKVLLKHYNFFYEEVHEIAVLPHLVSSGILTFKLQRYILKPKTKDQRLSRLIEALGTRENGLDELITALEKSEQPHVSSVLKDSVTVLSLNADPIGDMECREEKPEPFKPVSMLNPLFGRRHNSFSNELEFDDGRSCISEISFASGSSNLEPQAILAQIAELLLKAGLKLSK</sequence>
<name>A0A6J8CW24_MYTCO</name>
<dbReference type="InterPro" id="IPR000488">
    <property type="entry name" value="Death_dom"/>
</dbReference>
<dbReference type="InterPro" id="IPR011029">
    <property type="entry name" value="DEATH-like_dom_sf"/>
</dbReference>
<dbReference type="CDD" id="cd01671">
    <property type="entry name" value="CARD"/>
    <property type="match status" value="1"/>
</dbReference>
<keyword evidence="3" id="KW-1185">Reference proteome</keyword>
<dbReference type="AlphaFoldDB" id="A0A6J8CW24"/>
<dbReference type="GO" id="GO:0007165">
    <property type="term" value="P:signal transduction"/>
    <property type="evidence" value="ECO:0007669"/>
    <property type="project" value="InterPro"/>
</dbReference>
<dbReference type="Proteomes" id="UP000507470">
    <property type="component" value="Unassembled WGS sequence"/>
</dbReference>
<protein>
    <recommendedName>
        <fullName evidence="1">Death domain-containing protein</fullName>
    </recommendedName>
</protein>
<evidence type="ECO:0000313" key="3">
    <source>
        <dbReference type="Proteomes" id="UP000507470"/>
    </source>
</evidence>
<dbReference type="SUPFAM" id="SSF47986">
    <property type="entry name" value="DEATH domain"/>
    <property type="match status" value="1"/>
</dbReference>
<proteinExistence type="predicted"/>